<reference evidence="1 2" key="1">
    <citation type="submission" date="2023-10" db="EMBL/GenBank/DDBJ databases">
        <title>Virgibacillus soli CC-YMP-6 genome.</title>
        <authorList>
            <person name="Miliotis G."/>
            <person name="Sengupta P."/>
            <person name="Hameed A."/>
            <person name="Chuvochina M."/>
            <person name="Mcdonagh F."/>
            <person name="Simpson A.C."/>
            <person name="Singh N.K."/>
            <person name="Rekha P.D."/>
            <person name="Raman K."/>
            <person name="Hugenholtz P."/>
            <person name="Venkateswaran K."/>
        </authorList>
    </citation>
    <scope>NUCLEOTIDE SEQUENCE [LARGE SCALE GENOMIC DNA]</scope>
    <source>
        <strain evidence="1 2">CC-YMP-6</strain>
    </source>
</reference>
<sequence length="88" mass="10145">MGALNNNVKKELANALSDKSEGMFVVDGKLISLEVHDTDSVNEKFDNLALEIEAYPELKESLQRYLDNPDMERYTAKELKELRDEQRK</sequence>
<dbReference type="RefSeq" id="WP_320379524.1">
    <property type="nucleotide sequence ID" value="NZ_JAWDIQ010000001.1"/>
</dbReference>
<organism evidence="1 2">
    <name type="scientific">Paracerasibacillus soli</name>
    <dbReference type="NCBI Taxonomy" id="480284"/>
    <lineage>
        <taxon>Bacteria</taxon>
        <taxon>Bacillati</taxon>
        <taxon>Bacillota</taxon>
        <taxon>Bacilli</taxon>
        <taxon>Bacillales</taxon>
        <taxon>Bacillaceae</taxon>
        <taxon>Paracerasibacillus</taxon>
    </lineage>
</organism>
<comment type="caution">
    <text evidence="1">The sequence shown here is derived from an EMBL/GenBank/DDBJ whole genome shotgun (WGS) entry which is preliminary data.</text>
</comment>
<dbReference type="Proteomes" id="UP001275315">
    <property type="component" value="Unassembled WGS sequence"/>
</dbReference>
<proteinExistence type="predicted"/>
<name>A0ABU5CTR7_9BACI</name>
<protein>
    <submittedName>
        <fullName evidence="1">Uncharacterized protein</fullName>
    </submittedName>
</protein>
<evidence type="ECO:0000313" key="1">
    <source>
        <dbReference type="EMBL" id="MDY0408818.1"/>
    </source>
</evidence>
<dbReference type="EMBL" id="JAWDIQ010000001">
    <property type="protein sequence ID" value="MDY0408818.1"/>
    <property type="molecule type" value="Genomic_DNA"/>
</dbReference>
<keyword evidence="2" id="KW-1185">Reference proteome</keyword>
<gene>
    <name evidence="1" type="ORF">RWD45_09985</name>
</gene>
<evidence type="ECO:0000313" key="2">
    <source>
        <dbReference type="Proteomes" id="UP001275315"/>
    </source>
</evidence>
<accession>A0ABU5CTR7</accession>